<dbReference type="SUPFAM" id="SSF55811">
    <property type="entry name" value="Nudix"/>
    <property type="match status" value="1"/>
</dbReference>
<dbReference type="Gene3D" id="3.40.50.450">
    <property type="match status" value="1"/>
</dbReference>
<evidence type="ECO:0000256" key="1">
    <source>
        <dbReference type="SAM" id="MobiDB-lite"/>
    </source>
</evidence>
<dbReference type="InterPro" id="IPR015797">
    <property type="entry name" value="NUDIX_hydrolase-like_dom_sf"/>
</dbReference>
<dbReference type="EMBL" id="MHQL01000029">
    <property type="protein sequence ID" value="OHA02631.1"/>
    <property type="molecule type" value="Genomic_DNA"/>
</dbReference>
<feature type="non-terminal residue" evidence="2">
    <location>
        <position position="323"/>
    </location>
</feature>
<gene>
    <name evidence="2" type="ORF">A3C16_00255</name>
</gene>
<sequence>MTATEKHSGLTIIYAGESFPTEMRKAIFLAGPTPRRDKHGILTARSWRIPDAITILEELGYDGHVFLPEDRPGSATASDFDYHDNYAWETGALHRSDVIVFWVPRALKTMPAFTTNVEFGEWFKSGKVIYGAPKDPTVPDQDLPLPKNKYLEMKADEYRVPRFRSLRETLATAVSTVGAGALRKDAECEVPLPIWSSRPFRAWYENLKARGNTLKGVQIHWHRSSYTGRVVMGWVMDAKVWVASEKRIKTADTIISRLDISAVMLWKKDGRDILSSPVVLVKEFRSSARTPDGFIHELPSGATIKEGVSPQEGAREETHEETG</sequence>
<name>A0A1G2KVZ0_9BACT</name>
<evidence type="ECO:0000313" key="2">
    <source>
        <dbReference type="EMBL" id="OHA02631.1"/>
    </source>
</evidence>
<dbReference type="AlphaFoldDB" id="A0A1G2KVZ0"/>
<dbReference type="Pfam" id="PF15891">
    <property type="entry name" value="Nuc_deoxyri_tr2"/>
    <property type="match status" value="1"/>
</dbReference>
<dbReference type="InterPro" id="IPR039470">
    <property type="entry name" value="Nuc_deoxyri_tr2"/>
</dbReference>
<feature type="compositionally biased region" description="Basic and acidic residues" evidence="1">
    <location>
        <begin position="313"/>
        <end position="323"/>
    </location>
</feature>
<evidence type="ECO:0000313" key="3">
    <source>
        <dbReference type="Proteomes" id="UP000177811"/>
    </source>
</evidence>
<dbReference type="Gene3D" id="3.90.79.10">
    <property type="entry name" value="Nucleoside Triphosphate Pyrophosphohydrolase"/>
    <property type="match status" value="1"/>
</dbReference>
<organism evidence="2 3">
    <name type="scientific">Candidatus Sungbacteria bacterium RIFCSPHIGHO2_02_FULL_51_29</name>
    <dbReference type="NCBI Taxonomy" id="1802273"/>
    <lineage>
        <taxon>Bacteria</taxon>
        <taxon>Candidatus Sungiibacteriota</taxon>
    </lineage>
</organism>
<proteinExistence type="predicted"/>
<protein>
    <recommendedName>
        <fullName evidence="4">Nudix hydrolase domain-containing protein</fullName>
    </recommendedName>
</protein>
<dbReference type="Proteomes" id="UP000177811">
    <property type="component" value="Unassembled WGS sequence"/>
</dbReference>
<evidence type="ECO:0008006" key="4">
    <source>
        <dbReference type="Google" id="ProtNLM"/>
    </source>
</evidence>
<reference evidence="2 3" key="1">
    <citation type="journal article" date="2016" name="Nat. Commun.">
        <title>Thousands of microbial genomes shed light on interconnected biogeochemical processes in an aquifer system.</title>
        <authorList>
            <person name="Anantharaman K."/>
            <person name="Brown C.T."/>
            <person name="Hug L.A."/>
            <person name="Sharon I."/>
            <person name="Castelle C.J."/>
            <person name="Probst A.J."/>
            <person name="Thomas B.C."/>
            <person name="Singh A."/>
            <person name="Wilkins M.J."/>
            <person name="Karaoz U."/>
            <person name="Brodie E.L."/>
            <person name="Williams K.H."/>
            <person name="Hubbard S.S."/>
            <person name="Banfield J.F."/>
        </authorList>
    </citation>
    <scope>NUCLEOTIDE SEQUENCE [LARGE SCALE GENOMIC DNA]</scope>
</reference>
<comment type="caution">
    <text evidence="2">The sequence shown here is derived from an EMBL/GenBank/DDBJ whole genome shotgun (WGS) entry which is preliminary data.</text>
</comment>
<accession>A0A1G2KVZ0</accession>
<feature type="region of interest" description="Disordered" evidence="1">
    <location>
        <begin position="304"/>
        <end position="323"/>
    </location>
</feature>